<dbReference type="AlphaFoldDB" id="A0A1I0IH14"/>
<organism evidence="2 3">
    <name type="scientific">Stigmatella erecta</name>
    <dbReference type="NCBI Taxonomy" id="83460"/>
    <lineage>
        <taxon>Bacteria</taxon>
        <taxon>Pseudomonadati</taxon>
        <taxon>Myxococcota</taxon>
        <taxon>Myxococcia</taxon>
        <taxon>Myxococcales</taxon>
        <taxon>Cystobacterineae</taxon>
        <taxon>Archangiaceae</taxon>
        <taxon>Stigmatella</taxon>
    </lineage>
</organism>
<dbReference type="Proteomes" id="UP000199181">
    <property type="component" value="Unassembled WGS sequence"/>
</dbReference>
<name>A0A1I0IH14_9BACT</name>
<evidence type="ECO:0000313" key="3">
    <source>
        <dbReference type="Proteomes" id="UP000199181"/>
    </source>
</evidence>
<gene>
    <name evidence="2" type="ORF">SAMN05443639_10627</name>
</gene>
<accession>A0A1I0IH14</accession>
<evidence type="ECO:0000313" key="2">
    <source>
        <dbReference type="EMBL" id="SET95607.1"/>
    </source>
</evidence>
<proteinExistence type="predicted"/>
<keyword evidence="3" id="KW-1185">Reference proteome</keyword>
<sequence length="221" mass="23891">MSPCSGARGLAAAGRTSCGRSRRSGRAKLWTGRRNRGVVGVNGPSEIITKGKLKGFAQQLFASHRTGGVGLIVVPPCLIPWPPPCPFVDSEVNLLGDEHRPLMDVDAVRAKPCCEPRLLRKEVVLDQPSFKPRKSREKALTVAEVKRHPGLGVLPKASAAPVAVSARGPKRQANATGWVHMAPPRRTRYRIGGQVFATEDTTPPFITCQQDTLISLRLITP</sequence>
<dbReference type="EMBL" id="FOIJ01000006">
    <property type="protein sequence ID" value="SET95607.1"/>
    <property type="molecule type" value="Genomic_DNA"/>
</dbReference>
<feature type="region of interest" description="Disordered" evidence="1">
    <location>
        <begin position="1"/>
        <end position="26"/>
    </location>
</feature>
<evidence type="ECO:0000256" key="1">
    <source>
        <dbReference type="SAM" id="MobiDB-lite"/>
    </source>
</evidence>
<protein>
    <submittedName>
        <fullName evidence="2">Uncharacterized protein</fullName>
    </submittedName>
</protein>
<reference evidence="3" key="1">
    <citation type="submission" date="2016-10" db="EMBL/GenBank/DDBJ databases">
        <authorList>
            <person name="Varghese N."/>
            <person name="Submissions S."/>
        </authorList>
    </citation>
    <scope>NUCLEOTIDE SEQUENCE [LARGE SCALE GENOMIC DNA]</scope>
    <source>
        <strain evidence="3">DSM 16858</strain>
    </source>
</reference>